<evidence type="ECO:0008006" key="2">
    <source>
        <dbReference type="Google" id="ProtNLM"/>
    </source>
</evidence>
<protein>
    <recommendedName>
        <fullName evidence="2">Bacteriocin biosynthesis cyclodehydratase domain-containing protein</fullName>
    </recommendedName>
</protein>
<name>A0AAU7VK01_9FIRM</name>
<dbReference type="InterPro" id="IPR035985">
    <property type="entry name" value="Ubiquitin-activating_enz"/>
</dbReference>
<proteinExistence type="predicted"/>
<organism evidence="1">
    <name type="scientific">Proteinivorax tanatarense</name>
    <dbReference type="NCBI Taxonomy" id="1260629"/>
    <lineage>
        <taxon>Bacteria</taxon>
        <taxon>Bacillati</taxon>
        <taxon>Bacillota</taxon>
        <taxon>Clostridia</taxon>
        <taxon>Eubacteriales</taxon>
        <taxon>Proteinivoracaceae</taxon>
        <taxon>Proteinivorax</taxon>
    </lineage>
</organism>
<reference evidence="1" key="1">
    <citation type="journal article" date="2013" name="Extremophiles">
        <title>Proteinivorax tanatarense gen. nov., sp. nov., an anaerobic, haloalkaliphilic, proteolytic bacterium isolated from a decaying algal bloom, and proposal of Proteinivoraceae fam. nov.</title>
        <authorList>
            <person name="Kevbrin V."/>
            <person name="Boltyanskaya Y."/>
            <person name="Zhilina T."/>
            <person name="Kolganova T."/>
            <person name="Lavrentjeva E."/>
            <person name="Kuznetsov B."/>
        </authorList>
    </citation>
    <scope>NUCLEOTIDE SEQUENCE</scope>
    <source>
        <strain evidence="1">Z-910T</strain>
    </source>
</reference>
<dbReference type="EMBL" id="CP158367">
    <property type="protein sequence ID" value="XBX74220.1"/>
    <property type="molecule type" value="Genomic_DNA"/>
</dbReference>
<dbReference type="AlphaFoldDB" id="A0AAU7VK01"/>
<reference evidence="1" key="2">
    <citation type="submission" date="2024-06" db="EMBL/GenBank/DDBJ databases">
        <authorList>
            <person name="Petrova K.O."/>
            <person name="Toshchakov S.V."/>
            <person name="Boltjanskaja Y.V."/>
            <person name="Kevbrin V."/>
        </authorList>
    </citation>
    <scope>NUCLEOTIDE SEQUENCE</scope>
    <source>
        <strain evidence="1">Z-910T</strain>
    </source>
</reference>
<dbReference type="SUPFAM" id="SSF69572">
    <property type="entry name" value="Activating enzymes of the ubiquitin-like proteins"/>
    <property type="match status" value="1"/>
</dbReference>
<dbReference type="GO" id="GO:0008641">
    <property type="term" value="F:ubiquitin-like modifier activating enzyme activity"/>
    <property type="evidence" value="ECO:0007669"/>
    <property type="project" value="InterPro"/>
</dbReference>
<sequence length="311" mass="36026">MTKHIIDPKVKIIKLSDDVVIFNKFGRVYKLRGQGIKKLIQEVYKVIEDKGDLKLTEHSLLEKYSEKNVVKILEFMKSERIIIESYDGQSKDLDMLYSIVDKGSGKTLEKNRLFFIVSNEFEKELLQDNNLLKKFEQVNILNVDNKKMHNTRVENISNEIELNMPKNDLTIVLLEDWDDSILSIVNNCAIASNSVWIKGIIDEFKVEIGPFHIPKTTPCYICNKSSLEKGLDKEDLLVFSEKLKSETRYYLSPAINITMGIIFLEIIKYLSKVSSDLLTKNLTFDYLNLRIDKTYVLKQYFCNKCGKGVEV</sequence>
<gene>
    <name evidence="1" type="ORF">PRVXT_002247</name>
</gene>
<accession>A0AAU7VK01</accession>
<dbReference type="RefSeq" id="WP_350342978.1">
    <property type="nucleotide sequence ID" value="NZ_CP158367.1"/>
</dbReference>
<dbReference type="Gene3D" id="3.40.50.720">
    <property type="entry name" value="NAD(P)-binding Rossmann-like Domain"/>
    <property type="match status" value="1"/>
</dbReference>
<evidence type="ECO:0000313" key="1">
    <source>
        <dbReference type="EMBL" id="XBX74220.1"/>
    </source>
</evidence>